<evidence type="ECO:0000313" key="2">
    <source>
        <dbReference type="EMBL" id="KAF0727150.1"/>
    </source>
</evidence>
<dbReference type="AlphaFoldDB" id="A0A6G0WIU6"/>
<sequence length="137" mass="15925">MNKKLKNYHIVEMLNGYDSELDALDSDDISGNELEGQAENDTFPIEELEHLMEDFNVEHLEEVELDQFEDDTSKDTEFDQHFLKQFGLGGTLVLTLAQTLKINKHFIFLDNYFSGYNVLEALKQKQIYAISTNNQRK</sequence>
<protein>
    <submittedName>
        <fullName evidence="2">PiggyBac transposable element-derived protein 3-like</fullName>
    </submittedName>
</protein>
<accession>A0A6G0WIU6</accession>
<keyword evidence="3" id="KW-1185">Reference proteome</keyword>
<organism evidence="2 3">
    <name type="scientific">Aphis craccivora</name>
    <name type="common">Cowpea aphid</name>
    <dbReference type="NCBI Taxonomy" id="307492"/>
    <lineage>
        <taxon>Eukaryota</taxon>
        <taxon>Metazoa</taxon>
        <taxon>Ecdysozoa</taxon>
        <taxon>Arthropoda</taxon>
        <taxon>Hexapoda</taxon>
        <taxon>Insecta</taxon>
        <taxon>Pterygota</taxon>
        <taxon>Neoptera</taxon>
        <taxon>Paraneoptera</taxon>
        <taxon>Hemiptera</taxon>
        <taxon>Sternorrhyncha</taxon>
        <taxon>Aphidomorpha</taxon>
        <taxon>Aphidoidea</taxon>
        <taxon>Aphididae</taxon>
        <taxon>Aphidini</taxon>
        <taxon>Aphis</taxon>
        <taxon>Aphis</taxon>
    </lineage>
</organism>
<reference evidence="2 3" key="1">
    <citation type="submission" date="2019-08" db="EMBL/GenBank/DDBJ databases">
        <title>Whole genome of Aphis craccivora.</title>
        <authorList>
            <person name="Voronova N.V."/>
            <person name="Shulinski R.S."/>
            <person name="Bandarenka Y.V."/>
            <person name="Zhorov D.G."/>
            <person name="Warner D."/>
        </authorList>
    </citation>
    <scope>NUCLEOTIDE SEQUENCE [LARGE SCALE GENOMIC DNA]</scope>
    <source>
        <strain evidence="2">180601</strain>
        <tissue evidence="2">Whole Body</tissue>
    </source>
</reference>
<gene>
    <name evidence="2" type="ORF">FWK35_00028014</name>
</gene>
<feature type="domain" description="PiggyBac transposable element-derived protein" evidence="1">
    <location>
        <begin position="81"/>
        <end position="135"/>
    </location>
</feature>
<dbReference type="InterPro" id="IPR029526">
    <property type="entry name" value="PGBD"/>
</dbReference>
<dbReference type="OrthoDB" id="10578709at2759"/>
<name>A0A6G0WIU6_APHCR</name>
<proteinExistence type="predicted"/>
<evidence type="ECO:0000259" key="1">
    <source>
        <dbReference type="Pfam" id="PF13843"/>
    </source>
</evidence>
<dbReference type="EMBL" id="VUJU01008691">
    <property type="protein sequence ID" value="KAF0727150.1"/>
    <property type="molecule type" value="Genomic_DNA"/>
</dbReference>
<evidence type="ECO:0000313" key="3">
    <source>
        <dbReference type="Proteomes" id="UP000478052"/>
    </source>
</evidence>
<comment type="caution">
    <text evidence="2">The sequence shown here is derived from an EMBL/GenBank/DDBJ whole genome shotgun (WGS) entry which is preliminary data.</text>
</comment>
<dbReference type="Pfam" id="PF13843">
    <property type="entry name" value="DDE_Tnp_1_7"/>
    <property type="match status" value="1"/>
</dbReference>
<dbReference type="Proteomes" id="UP000478052">
    <property type="component" value="Unassembled WGS sequence"/>
</dbReference>